<name>A0A183MQF4_9TREM</name>
<keyword evidence="2" id="KW-1185">Reference proteome</keyword>
<protein>
    <submittedName>
        <fullName evidence="1">Uncharacterized protein</fullName>
    </submittedName>
</protein>
<organism evidence="1 2">
    <name type="scientific">Schistosoma margrebowiei</name>
    <dbReference type="NCBI Taxonomy" id="48269"/>
    <lineage>
        <taxon>Eukaryota</taxon>
        <taxon>Metazoa</taxon>
        <taxon>Spiralia</taxon>
        <taxon>Lophotrochozoa</taxon>
        <taxon>Platyhelminthes</taxon>
        <taxon>Trematoda</taxon>
        <taxon>Digenea</taxon>
        <taxon>Strigeidida</taxon>
        <taxon>Schistosomatoidea</taxon>
        <taxon>Schistosomatidae</taxon>
        <taxon>Schistosoma</taxon>
    </lineage>
</organism>
<proteinExistence type="predicted"/>
<sequence>MIYSKFSIYYTYFYLGLNQRETLDPVFVLFGILQKGVPVISRELVLTDGLDPVSPSFINRGVTTELSDVKSSQIDMDKFQKMMRRNQGELDEFNDSIPRTRPIIEKVIAELSAELKNHSVQPDQSKLSKKNIEMIKLLNLVIECRRMFHENEQGAKIFSVRYQQWNADREAKSSMLPKELSIDDFLPDQLTSFCKSSVSTCTGNFNDD</sequence>
<evidence type="ECO:0000313" key="1">
    <source>
        <dbReference type="EMBL" id="VDP27167.1"/>
    </source>
</evidence>
<dbReference type="EMBL" id="UZAI01017601">
    <property type="protein sequence ID" value="VDP27167.1"/>
    <property type="molecule type" value="Genomic_DNA"/>
</dbReference>
<dbReference type="AlphaFoldDB" id="A0A183MQF4"/>
<gene>
    <name evidence="1" type="ORF">SMRZ_LOCUS18279</name>
</gene>
<evidence type="ECO:0000313" key="2">
    <source>
        <dbReference type="Proteomes" id="UP000277204"/>
    </source>
</evidence>
<reference evidence="1 2" key="1">
    <citation type="submission" date="2018-11" db="EMBL/GenBank/DDBJ databases">
        <authorList>
            <consortium name="Pathogen Informatics"/>
        </authorList>
    </citation>
    <scope>NUCLEOTIDE SEQUENCE [LARGE SCALE GENOMIC DNA]</scope>
    <source>
        <strain evidence="1 2">Zambia</strain>
    </source>
</reference>
<accession>A0A183MQF4</accession>
<dbReference type="Proteomes" id="UP000277204">
    <property type="component" value="Unassembled WGS sequence"/>
</dbReference>